<organism evidence="1 2">
    <name type="scientific">Algoriphagus sanaruensis</name>
    <dbReference type="NCBI Taxonomy" id="1727163"/>
    <lineage>
        <taxon>Bacteria</taxon>
        <taxon>Pseudomonadati</taxon>
        <taxon>Bacteroidota</taxon>
        <taxon>Cytophagia</taxon>
        <taxon>Cytophagales</taxon>
        <taxon>Cyclobacteriaceae</taxon>
        <taxon>Algoriphagus</taxon>
    </lineage>
</organism>
<dbReference type="AlphaFoldDB" id="A0A142ELT4"/>
<reference evidence="1 2" key="2">
    <citation type="journal article" date="2016" name="Genome Announc.">
        <title>Complete Genome Sequence of Algoriphagus sp. Strain M8-2, Isolated from a Brackish Lake.</title>
        <authorList>
            <person name="Muraguchi Y."/>
            <person name="Kushimoto K."/>
            <person name="Ohtsubo Y."/>
            <person name="Suzuki T."/>
            <person name="Dohra H."/>
            <person name="Kimbara K."/>
            <person name="Shintani M."/>
        </authorList>
    </citation>
    <scope>NUCLEOTIDE SEQUENCE [LARGE SCALE GENOMIC DNA]</scope>
    <source>
        <strain evidence="1 2">M8-2</strain>
    </source>
</reference>
<evidence type="ECO:0000313" key="2">
    <source>
        <dbReference type="Proteomes" id="UP000073816"/>
    </source>
</evidence>
<dbReference type="RefSeq" id="WP_067545012.1">
    <property type="nucleotide sequence ID" value="NZ_CP012836.1"/>
</dbReference>
<dbReference type="Proteomes" id="UP000073816">
    <property type="component" value="Chromosome"/>
</dbReference>
<reference evidence="2" key="1">
    <citation type="submission" date="2015-09" db="EMBL/GenBank/DDBJ databases">
        <title>Complete sequence of Algoriphagus sp. M8-2.</title>
        <authorList>
            <person name="Shintani M."/>
        </authorList>
    </citation>
    <scope>NUCLEOTIDE SEQUENCE [LARGE SCALE GENOMIC DNA]</scope>
    <source>
        <strain evidence="2">M8-2</strain>
    </source>
</reference>
<gene>
    <name evidence="1" type="ORF">AO498_06665</name>
</gene>
<keyword evidence="2" id="KW-1185">Reference proteome</keyword>
<proteinExistence type="predicted"/>
<dbReference type="KEGG" id="alm:AO498_06665"/>
<protein>
    <submittedName>
        <fullName evidence="1">Uncharacterized protein</fullName>
    </submittedName>
</protein>
<name>A0A142ELT4_9BACT</name>
<accession>A0A142ELT4</accession>
<dbReference type="EMBL" id="CP012836">
    <property type="protein sequence ID" value="AMQ56089.1"/>
    <property type="molecule type" value="Genomic_DNA"/>
</dbReference>
<dbReference type="PATRIC" id="fig|1727163.4.peg.1382"/>
<dbReference type="STRING" id="1727163.AO498_06665"/>
<sequence>MNQITITSLIKQNKQVRLKAKEDSMIWIDSDHWTPDMGSDWTYLLFDIFQIRGIAVPFSEVSLDIVEFASKPTIYQSPVNPMLVSAPVQDGQIKFTLIRDPFWNKILFQIGRPVLAKSISNESVDFEFDQAFPLFFKEVKRLYLGPEGEVKILKS</sequence>
<dbReference type="OrthoDB" id="824257at2"/>
<evidence type="ECO:0000313" key="1">
    <source>
        <dbReference type="EMBL" id="AMQ56089.1"/>
    </source>
</evidence>